<protein>
    <submittedName>
        <fullName evidence="1">Uncharacterized protein</fullName>
    </submittedName>
</protein>
<reference evidence="1 2" key="1">
    <citation type="submission" date="2016-10" db="EMBL/GenBank/DDBJ databases">
        <title>Comparative genome analysis of multiple Pseudomonas spp. focuses on biocontrol and plant growth promoting traits.</title>
        <authorList>
            <person name="Tao X.-Y."/>
            <person name="Taylor C.G."/>
        </authorList>
    </citation>
    <scope>NUCLEOTIDE SEQUENCE [LARGE SCALE GENOMIC DNA]</scope>
    <source>
        <strain evidence="1 2">24D3</strain>
    </source>
</reference>
<organism evidence="1 2">
    <name type="scientific">Pseudomonas fluorescens</name>
    <dbReference type="NCBI Taxonomy" id="294"/>
    <lineage>
        <taxon>Bacteria</taxon>
        <taxon>Pseudomonadati</taxon>
        <taxon>Pseudomonadota</taxon>
        <taxon>Gammaproteobacteria</taxon>
        <taxon>Pseudomonadales</taxon>
        <taxon>Pseudomonadaceae</taxon>
        <taxon>Pseudomonas</taxon>
    </lineage>
</organism>
<dbReference type="Proteomes" id="UP000285757">
    <property type="component" value="Unassembled WGS sequence"/>
</dbReference>
<gene>
    <name evidence="1" type="ORF">BK671_08045</name>
</gene>
<comment type="caution">
    <text evidence="1">The sequence shown here is derived from an EMBL/GenBank/DDBJ whole genome shotgun (WGS) entry which is preliminary data.</text>
</comment>
<sequence length="86" mass="9302">MNVYTSNLKPAESFTLKHAHQQLAGMLPNGKIPSALMCRASRIQSEGQLQASIRSAAYEAMAVERYCSAATASRAMAPVRKCTKLS</sequence>
<dbReference type="EMBL" id="MOBU01000006">
    <property type="protein sequence ID" value="RON69377.1"/>
    <property type="molecule type" value="Genomic_DNA"/>
</dbReference>
<dbReference type="AlphaFoldDB" id="A0A423LM24"/>
<accession>A0A423LM24</accession>
<dbReference type="RefSeq" id="WP_123531444.1">
    <property type="nucleotide sequence ID" value="NZ_MOBU01000006.1"/>
</dbReference>
<name>A0A423LM24_PSEFL</name>
<proteinExistence type="predicted"/>
<evidence type="ECO:0000313" key="2">
    <source>
        <dbReference type="Proteomes" id="UP000285757"/>
    </source>
</evidence>
<evidence type="ECO:0000313" key="1">
    <source>
        <dbReference type="EMBL" id="RON69377.1"/>
    </source>
</evidence>